<dbReference type="Pfam" id="PF01266">
    <property type="entry name" value="DAO"/>
    <property type="match status" value="1"/>
</dbReference>
<protein>
    <recommendedName>
        <fullName evidence="8">L-2-hydroxyglutarate dehydrogenase, mitochondrial</fullName>
        <ecNumber evidence="7">1.1.99.2</ecNumber>
    </recommendedName>
</protein>
<dbReference type="GO" id="GO:0047545">
    <property type="term" value="F:(S)-2-hydroxyglutarate dehydrogenase activity"/>
    <property type="evidence" value="ECO:0007669"/>
    <property type="project" value="UniProtKB-EC"/>
</dbReference>
<dbReference type="Proteomes" id="UP001397290">
    <property type="component" value="Unassembled WGS sequence"/>
</dbReference>
<keyword evidence="3" id="KW-0274">FAD</keyword>
<dbReference type="PANTHER" id="PTHR43104:SF4">
    <property type="entry name" value="L-2-HYDROXYGLUTARATE DEHYDROGENASE, MITOCHONDRIAL"/>
    <property type="match status" value="1"/>
</dbReference>
<feature type="compositionally biased region" description="Polar residues" evidence="9">
    <location>
        <begin position="259"/>
        <end position="278"/>
    </location>
</feature>
<evidence type="ECO:0000256" key="4">
    <source>
        <dbReference type="ARBA" id="ARBA00023002"/>
    </source>
</evidence>
<evidence type="ECO:0000256" key="9">
    <source>
        <dbReference type="SAM" id="MobiDB-lite"/>
    </source>
</evidence>
<dbReference type="AlphaFoldDB" id="A0AAW0RZL0"/>
<name>A0AAW0RZL0_9HYPO</name>
<keyword evidence="12" id="KW-1185">Reference proteome</keyword>
<reference evidence="11 12" key="1">
    <citation type="submission" date="2020-02" db="EMBL/GenBank/DDBJ databases">
        <title>Comparative genomics of the hypocrealean fungal genus Beauvera.</title>
        <authorList>
            <person name="Showalter D.N."/>
            <person name="Bushley K.E."/>
            <person name="Rehner S.A."/>
        </authorList>
    </citation>
    <scope>NUCLEOTIDE SEQUENCE [LARGE SCALE GENOMIC DNA]</scope>
    <source>
        <strain evidence="11 12">ARSEF4384</strain>
    </source>
</reference>
<feature type="compositionally biased region" description="Polar residues" evidence="9">
    <location>
        <begin position="15"/>
        <end position="33"/>
    </location>
</feature>
<feature type="compositionally biased region" description="Low complexity" evidence="9">
    <location>
        <begin position="49"/>
        <end position="65"/>
    </location>
</feature>
<dbReference type="InterPro" id="IPR006076">
    <property type="entry name" value="FAD-dep_OxRdtase"/>
</dbReference>
<organism evidence="11 12">
    <name type="scientific">Beauveria asiatica</name>
    <dbReference type="NCBI Taxonomy" id="1069075"/>
    <lineage>
        <taxon>Eukaryota</taxon>
        <taxon>Fungi</taxon>
        <taxon>Dikarya</taxon>
        <taxon>Ascomycota</taxon>
        <taxon>Pezizomycotina</taxon>
        <taxon>Sordariomycetes</taxon>
        <taxon>Hypocreomycetidae</taxon>
        <taxon>Hypocreales</taxon>
        <taxon>Cordycipitaceae</taxon>
        <taxon>Beauveria</taxon>
    </lineage>
</organism>
<comment type="similarity">
    <text evidence="6">Belongs to the L2HGDH family.</text>
</comment>
<evidence type="ECO:0000313" key="12">
    <source>
        <dbReference type="Proteomes" id="UP001397290"/>
    </source>
</evidence>
<feature type="compositionally biased region" description="Low complexity" evidence="9">
    <location>
        <begin position="279"/>
        <end position="288"/>
    </location>
</feature>
<dbReference type="EMBL" id="JAAHCF010000170">
    <property type="protein sequence ID" value="KAK8147101.1"/>
    <property type="molecule type" value="Genomic_DNA"/>
</dbReference>
<proteinExistence type="inferred from homology"/>
<dbReference type="Gene3D" id="3.30.9.10">
    <property type="entry name" value="D-Amino Acid Oxidase, subunit A, domain 2"/>
    <property type="match status" value="1"/>
</dbReference>
<keyword evidence="4" id="KW-0560">Oxidoreductase</keyword>
<comment type="cofactor">
    <cofactor evidence="1">
        <name>FAD</name>
        <dbReference type="ChEBI" id="CHEBI:57692"/>
    </cofactor>
</comment>
<feature type="domain" description="FAD dependent oxidoreductase" evidence="10">
    <location>
        <begin position="383"/>
        <end position="754"/>
    </location>
</feature>
<gene>
    <name evidence="11" type="ORF">G3M48_002186</name>
</gene>
<evidence type="ECO:0000256" key="2">
    <source>
        <dbReference type="ARBA" id="ARBA00022630"/>
    </source>
</evidence>
<evidence type="ECO:0000256" key="8">
    <source>
        <dbReference type="ARBA" id="ARBA00041137"/>
    </source>
</evidence>
<evidence type="ECO:0000259" key="10">
    <source>
        <dbReference type="Pfam" id="PF01266"/>
    </source>
</evidence>
<evidence type="ECO:0000313" key="11">
    <source>
        <dbReference type="EMBL" id="KAK8147101.1"/>
    </source>
</evidence>
<feature type="region of interest" description="Disordered" evidence="9">
    <location>
        <begin position="139"/>
        <end position="223"/>
    </location>
</feature>
<evidence type="ECO:0000256" key="6">
    <source>
        <dbReference type="ARBA" id="ARBA00037941"/>
    </source>
</evidence>
<evidence type="ECO:0000256" key="7">
    <source>
        <dbReference type="ARBA" id="ARBA00038878"/>
    </source>
</evidence>
<evidence type="ECO:0000256" key="5">
    <source>
        <dbReference type="ARBA" id="ARBA00036066"/>
    </source>
</evidence>
<dbReference type="Gene3D" id="3.50.50.60">
    <property type="entry name" value="FAD/NAD(P)-binding domain"/>
    <property type="match status" value="1"/>
</dbReference>
<feature type="region of interest" description="Disordered" evidence="9">
    <location>
        <begin position="1"/>
        <end position="100"/>
    </location>
</feature>
<keyword evidence="2" id="KW-0285">Flavoprotein</keyword>
<evidence type="ECO:0000256" key="3">
    <source>
        <dbReference type="ARBA" id="ARBA00022827"/>
    </source>
</evidence>
<dbReference type="EC" id="1.1.99.2" evidence="7"/>
<dbReference type="InterPro" id="IPR036188">
    <property type="entry name" value="FAD/NAD-bd_sf"/>
</dbReference>
<evidence type="ECO:0000256" key="1">
    <source>
        <dbReference type="ARBA" id="ARBA00001974"/>
    </source>
</evidence>
<feature type="compositionally biased region" description="Pro residues" evidence="9">
    <location>
        <begin position="159"/>
        <end position="170"/>
    </location>
</feature>
<sequence>MTSHMEASAVPARSESPTGSPRGPSTTSLQAAATVNAGLNRELSPPPTGSSTGSLTRAHRSSSNAGRRRSNVLMNLQLNDPTVPGPGEMVSEHGIPQHHRAPSLGELHQELEAEQEAHVNRLLQMIRQQQLELQRLQASNPNNSHGVPGEDSSAVSDRPAPPVSQGPVPSPLVGSYPRSPVFHHRPSLDMARADLHRRSRTPSRGASPRVRSTSISAESGDWALGGRDESAFYQAEAQMLTRENQMLKHRVHELQKQLSELSASQGSNEPPTPSSLCRSSSTAGPAAESAEADAHCLFVIAEHRPQSLGSLDPHSQRQVVRSVAEAPFQNPSHSTYTRRSLHLPALTGWLNVTAQCWLGERHHRWHRGPQSHATLQRPEPASVIGGGVVGIAVARQLARRSSGSTVLIERHTALGTETSSRNSEVIHAGLYYGADSLKARLCVRGKHLLYDLCARHGVGHRRTGKWIVAQTPAQRAALERFHAVCRDTLDVPTRWVSAAQVARDGEGVVAAAGALESPTTGIVDSHGLMTCLAGLFEQDGGIVALNSPVVGVRPEDGGWAVDVRDAATGETSTITADTVVNAAGLGAAHIHNMIITAAAPERQLTLHYAKGSYFSYAASRPRVSRLIYPVPEPGLGGLGTHLTLDLGGRMRFGPDVEWVSDPTDLAALSASTPRGAARLREAVAEIRKYLPGVDPTALAPDYAGMRPKLKGPEHAGFVDFVVREEEGFRGWVNLLGIESPGLTSALAIAERVEELLYGNNACEA</sequence>
<dbReference type="PANTHER" id="PTHR43104">
    <property type="entry name" value="L-2-HYDROXYGLUTARATE DEHYDROGENASE, MITOCHONDRIAL"/>
    <property type="match status" value="1"/>
</dbReference>
<comment type="catalytic activity">
    <reaction evidence="5">
        <text>(S)-2-hydroxyglutarate + A = 2-oxoglutarate + AH2</text>
        <dbReference type="Rhea" id="RHEA:21252"/>
        <dbReference type="ChEBI" id="CHEBI:13193"/>
        <dbReference type="ChEBI" id="CHEBI:16782"/>
        <dbReference type="ChEBI" id="CHEBI:16810"/>
        <dbReference type="ChEBI" id="CHEBI:17499"/>
        <dbReference type="EC" id="1.1.99.2"/>
    </reaction>
</comment>
<feature type="region of interest" description="Disordered" evidence="9">
    <location>
        <begin position="259"/>
        <end position="288"/>
    </location>
</feature>
<dbReference type="SUPFAM" id="SSF51905">
    <property type="entry name" value="FAD/NAD(P)-binding domain"/>
    <property type="match status" value="1"/>
</dbReference>
<comment type="caution">
    <text evidence="11">The sequence shown here is derived from an EMBL/GenBank/DDBJ whole genome shotgun (WGS) entry which is preliminary data.</text>
</comment>
<accession>A0AAW0RZL0</accession>